<evidence type="ECO:0000313" key="1">
    <source>
        <dbReference type="EMBL" id="MCY0148167.1"/>
    </source>
</evidence>
<dbReference type="Proteomes" id="UP001073227">
    <property type="component" value="Unassembled WGS sequence"/>
</dbReference>
<proteinExistence type="predicted"/>
<dbReference type="EMBL" id="JAOVZR010000001">
    <property type="protein sequence ID" value="MCY0148167.1"/>
    <property type="molecule type" value="Genomic_DNA"/>
</dbReference>
<evidence type="ECO:0000313" key="2">
    <source>
        <dbReference type="Proteomes" id="UP001073227"/>
    </source>
</evidence>
<reference evidence="1" key="1">
    <citation type="submission" date="2022-10" db="EMBL/GenBank/DDBJ databases">
        <title>Hoeflea sp. G2-23, isolated from marine algae.</title>
        <authorList>
            <person name="Kristyanto S."/>
            <person name="Kim J.M."/>
            <person name="Jeon C.O."/>
        </authorList>
    </citation>
    <scope>NUCLEOTIDE SEQUENCE</scope>
    <source>
        <strain evidence="1">G2-23</strain>
    </source>
</reference>
<name>A0ABT3Z8R3_9HYPH</name>
<accession>A0ABT3Z8R3</accession>
<comment type="caution">
    <text evidence="1">The sequence shown here is derived from an EMBL/GenBank/DDBJ whole genome shotgun (WGS) entry which is preliminary data.</text>
</comment>
<organism evidence="1 2">
    <name type="scientific">Hoeflea algicola</name>
    <dbReference type="NCBI Taxonomy" id="2983763"/>
    <lineage>
        <taxon>Bacteria</taxon>
        <taxon>Pseudomonadati</taxon>
        <taxon>Pseudomonadota</taxon>
        <taxon>Alphaproteobacteria</taxon>
        <taxon>Hyphomicrobiales</taxon>
        <taxon>Rhizobiaceae</taxon>
        <taxon>Hoeflea</taxon>
    </lineage>
</organism>
<sequence length="146" mass="16780">MLVRKLSGYRLHFTDCRARRWIFKECSTRMLQRTRLPPAFRQRPATEHGPIGHGYASEYRQICAELLQFFQQWGQGETRRAPQSLSPRFGDAEVVVTTHEEIESGHNTVFCCIRTERKTSTAVTALDAAAFQIAADGRNRPKRQLT</sequence>
<gene>
    <name evidence="1" type="ORF">OEG84_10690</name>
</gene>
<keyword evidence="2" id="KW-1185">Reference proteome</keyword>
<protein>
    <submittedName>
        <fullName evidence="1">Uncharacterized protein</fullName>
    </submittedName>
</protein>
<dbReference type="RefSeq" id="WP_267653742.1">
    <property type="nucleotide sequence ID" value="NZ_JAOVZR010000001.1"/>
</dbReference>